<dbReference type="RefSeq" id="WP_338535245.1">
    <property type="nucleotide sequence ID" value="NZ_AP028654.1"/>
</dbReference>
<organism evidence="2 3">
    <name type="scientific">Helicovermis profundi</name>
    <dbReference type="NCBI Taxonomy" id="3065157"/>
    <lineage>
        <taxon>Bacteria</taxon>
        <taxon>Bacillati</taxon>
        <taxon>Bacillota</taxon>
        <taxon>Clostridia</taxon>
        <taxon>Helicovermis</taxon>
    </lineage>
</organism>
<feature type="transmembrane region" description="Helical" evidence="1">
    <location>
        <begin position="222"/>
        <end position="248"/>
    </location>
</feature>
<proteinExistence type="predicted"/>
<feature type="transmembrane region" description="Helical" evidence="1">
    <location>
        <begin position="25"/>
        <end position="44"/>
    </location>
</feature>
<keyword evidence="1" id="KW-0472">Membrane</keyword>
<evidence type="ECO:0000313" key="3">
    <source>
        <dbReference type="Proteomes" id="UP001321786"/>
    </source>
</evidence>
<evidence type="ECO:0008006" key="4">
    <source>
        <dbReference type="Google" id="ProtNLM"/>
    </source>
</evidence>
<sequence>MKKFLRNFTDKYLNKSSINLLKKDLYSIVIISLLLSIIYATMFFKNAFSIIIFIIFYILFFLTLKGIILKKYKKKELELLKDFIYSLLSSLASGLNIENSFCEYFKGISEKDKLIHLNIFRSIDRIIDSLKKGNSIIYALKQYEIENVNLDNVIKTIKCNIETGNDISKTLYNQFEFICKIDEIEDEIWASYSDKRLEASIMILIPPILVNLLEYYDNNYFSSIFLATSGYMFILIIYLIFLLGIFILKGILTEDE</sequence>
<dbReference type="EMBL" id="AP028654">
    <property type="protein sequence ID" value="BEP29619.1"/>
    <property type="molecule type" value="Genomic_DNA"/>
</dbReference>
<feature type="transmembrane region" description="Helical" evidence="1">
    <location>
        <begin position="50"/>
        <end position="69"/>
    </location>
</feature>
<reference evidence="2 3" key="1">
    <citation type="submission" date="2023-08" db="EMBL/GenBank/DDBJ databases">
        <title>Helicovermis profunda gen. nov., sp. nov., a novel mesophilic, fermentative bacterium within the Bacillota from a deep-sea hydrothermal vent chimney.</title>
        <authorList>
            <person name="Miyazaki U."/>
            <person name="Mizutani D."/>
            <person name="Hashimoto Y."/>
            <person name="Tame A."/>
            <person name="Sawayama S."/>
            <person name="Miyazaki J."/>
            <person name="Takai K."/>
            <person name="Nakagawa S."/>
        </authorList>
    </citation>
    <scope>NUCLEOTIDE SEQUENCE [LARGE SCALE GENOMIC DNA]</scope>
    <source>
        <strain evidence="2 3">S502</strain>
    </source>
</reference>
<evidence type="ECO:0000313" key="2">
    <source>
        <dbReference type="EMBL" id="BEP29619.1"/>
    </source>
</evidence>
<gene>
    <name evidence="2" type="ORF">HLPR_19500</name>
</gene>
<protein>
    <recommendedName>
        <fullName evidence="4">Type II secretion system protein GspF domain-containing protein</fullName>
    </recommendedName>
</protein>
<name>A0AAU9E4S9_9FIRM</name>
<keyword evidence="1" id="KW-1133">Transmembrane helix</keyword>
<evidence type="ECO:0000256" key="1">
    <source>
        <dbReference type="SAM" id="Phobius"/>
    </source>
</evidence>
<dbReference type="AlphaFoldDB" id="A0AAU9E4S9"/>
<dbReference type="KEGG" id="hprf:HLPR_19500"/>
<dbReference type="Proteomes" id="UP001321786">
    <property type="component" value="Chromosome"/>
</dbReference>
<accession>A0AAU9E4S9</accession>
<keyword evidence="3" id="KW-1185">Reference proteome</keyword>
<keyword evidence="1" id="KW-0812">Transmembrane</keyword>